<name>A0A562QSM2_9BACI</name>
<sequence>MPALIAIGLSVGILAGIWTSVSIIGQLVTFAAFLAWASYFAAGGGVKGLRDSLLCNFSGVVYGFLIIQFSGLISPSVGDAIGLGISLGVLAMFMCWQAKLSFLGFIPGTFIGCATFFATGLDFTGSVIGLVLGALLGHASQLGGNLFTKVTAPPQYQAQVQTSAEEIK</sequence>
<dbReference type="EMBL" id="VLKZ01000002">
    <property type="protein sequence ID" value="TWI59086.1"/>
    <property type="molecule type" value="Genomic_DNA"/>
</dbReference>
<evidence type="ECO:0000313" key="3">
    <source>
        <dbReference type="Proteomes" id="UP000315711"/>
    </source>
</evidence>
<keyword evidence="1" id="KW-1133">Transmembrane helix</keyword>
<reference evidence="2 3" key="1">
    <citation type="journal article" date="2015" name="Stand. Genomic Sci.">
        <title>Genomic Encyclopedia of Bacterial and Archaeal Type Strains, Phase III: the genomes of soil and plant-associated and newly described type strains.</title>
        <authorList>
            <person name="Whitman W.B."/>
            <person name="Woyke T."/>
            <person name="Klenk H.P."/>
            <person name="Zhou Y."/>
            <person name="Lilburn T.G."/>
            <person name="Beck B.J."/>
            <person name="De Vos P."/>
            <person name="Vandamme P."/>
            <person name="Eisen J.A."/>
            <person name="Garrity G."/>
            <person name="Hugenholtz P."/>
            <person name="Kyrpides N.C."/>
        </authorList>
    </citation>
    <scope>NUCLEOTIDE SEQUENCE [LARGE SCALE GENOMIC DNA]</scope>
    <source>
        <strain evidence="2 3">CGMCC 1.10116</strain>
    </source>
</reference>
<dbReference type="InterPro" id="IPR009476">
    <property type="entry name" value="DUF1097"/>
</dbReference>
<keyword evidence="1" id="KW-0472">Membrane</keyword>
<organism evidence="2 3">
    <name type="scientific">Halalkalibacter nanhaiisediminis</name>
    <dbReference type="NCBI Taxonomy" id="688079"/>
    <lineage>
        <taxon>Bacteria</taxon>
        <taxon>Bacillati</taxon>
        <taxon>Bacillota</taxon>
        <taxon>Bacilli</taxon>
        <taxon>Bacillales</taxon>
        <taxon>Bacillaceae</taxon>
        <taxon>Halalkalibacter</taxon>
    </lineage>
</organism>
<evidence type="ECO:0000313" key="2">
    <source>
        <dbReference type="EMBL" id="TWI59086.1"/>
    </source>
</evidence>
<evidence type="ECO:0000256" key="1">
    <source>
        <dbReference type="SAM" id="Phobius"/>
    </source>
</evidence>
<proteinExistence type="predicted"/>
<dbReference type="Pfam" id="PF06496">
    <property type="entry name" value="DUF1097"/>
    <property type="match status" value="1"/>
</dbReference>
<keyword evidence="1" id="KW-0812">Transmembrane</keyword>
<dbReference type="OrthoDB" id="8588554at2"/>
<protein>
    <submittedName>
        <fullName evidence="2">Uncharacterized protein DUF1097</fullName>
    </submittedName>
</protein>
<dbReference type="RefSeq" id="WP_144449173.1">
    <property type="nucleotide sequence ID" value="NZ_VLKZ01000002.1"/>
</dbReference>
<dbReference type="Proteomes" id="UP000315711">
    <property type="component" value="Unassembled WGS sequence"/>
</dbReference>
<keyword evidence="3" id="KW-1185">Reference proteome</keyword>
<feature type="transmembrane region" description="Helical" evidence="1">
    <location>
        <begin position="80"/>
        <end position="98"/>
    </location>
</feature>
<comment type="caution">
    <text evidence="2">The sequence shown here is derived from an EMBL/GenBank/DDBJ whole genome shotgun (WGS) entry which is preliminary data.</text>
</comment>
<accession>A0A562QSM2</accession>
<feature type="transmembrane region" description="Helical" evidence="1">
    <location>
        <begin position="29"/>
        <end position="46"/>
    </location>
</feature>
<dbReference type="AlphaFoldDB" id="A0A562QSM2"/>
<feature type="transmembrane region" description="Helical" evidence="1">
    <location>
        <begin position="110"/>
        <end position="136"/>
    </location>
</feature>
<feature type="transmembrane region" description="Helical" evidence="1">
    <location>
        <begin position="53"/>
        <end position="74"/>
    </location>
</feature>
<gene>
    <name evidence="2" type="ORF">IQ10_00798</name>
</gene>